<dbReference type="InterPro" id="IPR000719">
    <property type="entry name" value="Prot_kinase_dom"/>
</dbReference>
<evidence type="ECO:0000313" key="8">
    <source>
        <dbReference type="RefSeq" id="XP_022095718.1"/>
    </source>
</evidence>
<evidence type="ECO:0000256" key="3">
    <source>
        <dbReference type="ARBA" id="ARBA00022840"/>
    </source>
</evidence>
<dbReference type="RefSeq" id="XP_022095718.1">
    <property type="nucleotide sequence ID" value="XM_022240026.1"/>
</dbReference>
<evidence type="ECO:0000313" key="7">
    <source>
        <dbReference type="Proteomes" id="UP000694845"/>
    </source>
</evidence>
<feature type="region of interest" description="Disordered" evidence="5">
    <location>
        <begin position="352"/>
        <end position="528"/>
    </location>
</feature>
<dbReference type="SUPFAM" id="SSF56112">
    <property type="entry name" value="Protein kinase-like (PK-like)"/>
    <property type="match status" value="1"/>
</dbReference>
<sequence>MPRQAAKKAAPKKRGPRAYKLPDPIPQGEVLKDLNKKEWKLGPTIGQGGFGELYLADEATSSPIGTNARYVVKIEPKDNGPLYTEQAFYQRGAKADLIEEWKKKHKLAHLGVPKYIGAGIHTRGKTEFRFLVMERFGEDVWKKFLACSKRFTTKTAFTLGIQMLDSLEYLHSTGYAHADIKSANILLGYGPTAQDQVYLVDYGLAVRFCPNGEHREYKEDPRKAHDGTPEFTSIDAHKGVVPSRRGDLEILGYVVTQWLAGSLPWEHKISEACTDFHYITNQKKQYMSNIGSLMKACFPGGDHPVELLKYMEYVSKLKYEEVPDYKLLKKLFVNGIANSGSKANGKLDFRLPSVSARDTKPQAKKRKAVGGSSESPKKAAKVGRARRPVVSTSDDTASDQEPAVKPPVKGQRQKVPSATKPKLVAATQRPVAKSPLRSPIRSPVQSPQAKSPLGVKANPAVRAKPDLAKKSPGAGRLKGSKTTGTTTPTVSAGEIFTKRKRKTPVATATSSTQTSPGVKQTPKIKRKR</sequence>
<dbReference type="Gene3D" id="1.10.510.10">
    <property type="entry name" value="Transferase(Phosphotransferase) domain 1"/>
    <property type="match status" value="1"/>
</dbReference>
<evidence type="ECO:0000256" key="4">
    <source>
        <dbReference type="PROSITE-ProRule" id="PRU10141"/>
    </source>
</evidence>
<dbReference type="OrthoDB" id="2687620at2759"/>
<keyword evidence="2 4" id="KW-0547">Nucleotide-binding</keyword>
<feature type="compositionally biased region" description="Basic residues" evidence="5">
    <location>
        <begin position="378"/>
        <end position="387"/>
    </location>
</feature>
<evidence type="ECO:0000256" key="1">
    <source>
        <dbReference type="ARBA" id="ARBA00012513"/>
    </source>
</evidence>
<dbReference type="InterPro" id="IPR011009">
    <property type="entry name" value="Kinase-like_dom_sf"/>
</dbReference>
<evidence type="ECO:0000256" key="5">
    <source>
        <dbReference type="SAM" id="MobiDB-lite"/>
    </source>
</evidence>
<proteinExistence type="predicted"/>
<feature type="compositionally biased region" description="Basic residues" evidence="5">
    <location>
        <begin position="1"/>
        <end position="17"/>
    </location>
</feature>
<feature type="compositionally biased region" description="Polar residues" evidence="5">
    <location>
        <begin position="506"/>
        <end position="518"/>
    </location>
</feature>
<protein>
    <recommendedName>
        <fullName evidence="1">non-specific serine/threonine protein kinase</fullName>
        <ecNumber evidence="1">2.7.11.1</ecNumber>
    </recommendedName>
</protein>
<gene>
    <name evidence="8" type="primary">LOC110981959</name>
</gene>
<dbReference type="Pfam" id="PF00069">
    <property type="entry name" value="Pkinase"/>
    <property type="match status" value="1"/>
</dbReference>
<name>A0A8B7YR14_ACAPL</name>
<feature type="binding site" evidence="4">
    <location>
        <position position="73"/>
    </location>
    <ligand>
        <name>ATP</name>
        <dbReference type="ChEBI" id="CHEBI:30616"/>
    </ligand>
</feature>
<dbReference type="PROSITE" id="PS00108">
    <property type="entry name" value="PROTEIN_KINASE_ST"/>
    <property type="match status" value="1"/>
</dbReference>
<feature type="region of interest" description="Disordered" evidence="5">
    <location>
        <begin position="1"/>
        <end position="26"/>
    </location>
</feature>
<dbReference type="PANTHER" id="PTHR11909">
    <property type="entry name" value="CASEIN KINASE-RELATED"/>
    <property type="match status" value="1"/>
</dbReference>
<dbReference type="GO" id="GO:0004674">
    <property type="term" value="F:protein serine/threonine kinase activity"/>
    <property type="evidence" value="ECO:0007669"/>
    <property type="project" value="UniProtKB-EC"/>
</dbReference>
<dbReference type="KEGG" id="aplc:110981959"/>
<dbReference type="CTD" id="7443"/>
<dbReference type="PROSITE" id="PS00107">
    <property type="entry name" value="PROTEIN_KINASE_ATP"/>
    <property type="match status" value="1"/>
</dbReference>
<dbReference type="GeneID" id="110981959"/>
<evidence type="ECO:0000256" key="2">
    <source>
        <dbReference type="ARBA" id="ARBA00022741"/>
    </source>
</evidence>
<dbReference type="GO" id="GO:0005524">
    <property type="term" value="F:ATP binding"/>
    <property type="evidence" value="ECO:0007669"/>
    <property type="project" value="UniProtKB-UniRule"/>
</dbReference>
<dbReference type="InterPro" id="IPR050235">
    <property type="entry name" value="CK1_Ser-Thr_kinase"/>
</dbReference>
<dbReference type="EC" id="2.7.11.1" evidence="1"/>
<evidence type="ECO:0000259" key="6">
    <source>
        <dbReference type="PROSITE" id="PS50011"/>
    </source>
</evidence>
<dbReference type="AlphaFoldDB" id="A0A8B7YR14"/>
<dbReference type="Proteomes" id="UP000694845">
    <property type="component" value="Unplaced"/>
</dbReference>
<dbReference type="InterPro" id="IPR008271">
    <property type="entry name" value="Ser/Thr_kinase_AS"/>
</dbReference>
<keyword evidence="7" id="KW-1185">Reference proteome</keyword>
<feature type="domain" description="Protein kinase" evidence="6">
    <location>
        <begin position="39"/>
        <end position="333"/>
    </location>
</feature>
<dbReference type="InterPro" id="IPR017441">
    <property type="entry name" value="Protein_kinase_ATP_BS"/>
</dbReference>
<dbReference type="CDD" id="cd14015">
    <property type="entry name" value="STKc_VRK"/>
    <property type="match status" value="1"/>
</dbReference>
<organism evidence="7 8">
    <name type="scientific">Acanthaster planci</name>
    <name type="common">Crown-of-thorns starfish</name>
    <dbReference type="NCBI Taxonomy" id="133434"/>
    <lineage>
        <taxon>Eukaryota</taxon>
        <taxon>Metazoa</taxon>
        <taxon>Echinodermata</taxon>
        <taxon>Eleutherozoa</taxon>
        <taxon>Asterozoa</taxon>
        <taxon>Asteroidea</taxon>
        <taxon>Valvatacea</taxon>
        <taxon>Valvatida</taxon>
        <taxon>Acanthasteridae</taxon>
        <taxon>Acanthaster</taxon>
    </lineage>
</organism>
<accession>A0A8B7YR14</accession>
<dbReference type="SMART" id="SM00220">
    <property type="entry name" value="S_TKc"/>
    <property type="match status" value="1"/>
</dbReference>
<dbReference type="OMA" id="MHSTGYV"/>
<reference evidence="8" key="1">
    <citation type="submission" date="2025-08" db="UniProtKB">
        <authorList>
            <consortium name="RefSeq"/>
        </authorList>
    </citation>
    <scope>IDENTIFICATION</scope>
</reference>
<keyword evidence="3 4" id="KW-0067">ATP-binding</keyword>
<dbReference type="PROSITE" id="PS50011">
    <property type="entry name" value="PROTEIN_KINASE_DOM"/>
    <property type="match status" value="1"/>
</dbReference>